<evidence type="ECO:0000313" key="1">
    <source>
        <dbReference type="EMBL" id="ANE43157.1"/>
    </source>
</evidence>
<sequence>MADAFSGPLLCYRWPAAWVGCAARWLAPLSLCTAAHQFILDFLGALGRCCRRVAVALAPVGLAVRRCRHAA</sequence>
<dbReference type="EMBL" id="CP011387">
    <property type="protein sequence ID" value="ANE43157.1"/>
    <property type="molecule type" value="Genomic_DNA"/>
</dbReference>
<proteinExistence type="predicted"/>
<keyword evidence="2" id="KW-1185">Reference proteome</keyword>
<dbReference type="AlphaFoldDB" id="A0A172T881"/>
<accession>A0A172T881</accession>
<reference evidence="1 2" key="1">
    <citation type="submission" date="2015-01" db="EMBL/GenBank/DDBJ databases">
        <title>Deinococcus puniceus/DY1/ whole genome sequencing.</title>
        <authorList>
            <person name="Kim M.K."/>
            <person name="Srinivasan S."/>
            <person name="Lee J.-J."/>
        </authorList>
    </citation>
    <scope>NUCLEOTIDE SEQUENCE [LARGE SCALE GENOMIC DNA]</scope>
    <source>
        <strain evidence="1 2">DY1</strain>
    </source>
</reference>
<name>A0A172T881_9DEIO</name>
<dbReference type="Proteomes" id="UP000077363">
    <property type="component" value="Chromosome"/>
</dbReference>
<protein>
    <submittedName>
        <fullName evidence="1">Uncharacterized protein</fullName>
    </submittedName>
</protein>
<gene>
    <name evidence="1" type="ORF">SU48_04555</name>
</gene>
<organism evidence="1 2">
    <name type="scientific">Deinococcus puniceus</name>
    <dbReference type="NCBI Taxonomy" id="1182568"/>
    <lineage>
        <taxon>Bacteria</taxon>
        <taxon>Thermotogati</taxon>
        <taxon>Deinococcota</taxon>
        <taxon>Deinococci</taxon>
        <taxon>Deinococcales</taxon>
        <taxon>Deinococcaceae</taxon>
        <taxon>Deinococcus</taxon>
    </lineage>
</organism>
<dbReference type="KEGG" id="dpu:SU48_04555"/>
<evidence type="ECO:0000313" key="2">
    <source>
        <dbReference type="Proteomes" id="UP000077363"/>
    </source>
</evidence>